<sequence length="26" mass="3109">MYVFENSLLVTNRSYSFQSMLACWDC</sequence>
<reference evidence="1" key="2">
    <citation type="journal article" date="2015" name="Fish Shellfish Immunol.">
        <title>Early steps in the European eel (Anguilla anguilla)-Vibrio vulnificus interaction in the gills: Role of the RtxA13 toxin.</title>
        <authorList>
            <person name="Callol A."/>
            <person name="Pajuelo D."/>
            <person name="Ebbesson L."/>
            <person name="Teles M."/>
            <person name="MacKenzie S."/>
            <person name="Amaro C."/>
        </authorList>
    </citation>
    <scope>NUCLEOTIDE SEQUENCE</scope>
</reference>
<dbReference type="EMBL" id="GBXM01009984">
    <property type="protein sequence ID" value="JAH98593.1"/>
    <property type="molecule type" value="Transcribed_RNA"/>
</dbReference>
<dbReference type="AlphaFoldDB" id="A0A0E9XA63"/>
<name>A0A0E9XA63_ANGAN</name>
<organism evidence="1">
    <name type="scientific">Anguilla anguilla</name>
    <name type="common">European freshwater eel</name>
    <name type="synonym">Muraena anguilla</name>
    <dbReference type="NCBI Taxonomy" id="7936"/>
    <lineage>
        <taxon>Eukaryota</taxon>
        <taxon>Metazoa</taxon>
        <taxon>Chordata</taxon>
        <taxon>Craniata</taxon>
        <taxon>Vertebrata</taxon>
        <taxon>Euteleostomi</taxon>
        <taxon>Actinopterygii</taxon>
        <taxon>Neopterygii</taxon>
        <taxon>Teleostei</taxon>
        <taxon>Anguilliformes</taxon>
        <taxon>Anguillidae</taxon>
        <taxon>Anguilla</taxon>
    </lineage>
</organism>
<proteinExistence type="predicted"/>
<accession>A0A0E9XA63</accession>
<evidence type="ECO:0000313" key="1">
    <source>
        <dbReference type="EMBL" id="JAH98593.1"/>
    </source>
</evidence>
<protein>
    <submittedName>
        <fullName evidence="1">Uncharacterized protein</fullName>
    </submittedName>
</protein>
<reference evidence="1" key="1">
    <citation type="submission" date="2014-11" db="EMBL/GenBank/DDBJ databases">
        <authorList>
            <person name="Amaro Gonzalez C."/>
        </authorList>
    </citation>
    <scope>NUCLEOTIDE SEQUENCE</scope>
</reference>